<feature type="compositionally biased region" description="Polar residues" evidence="11">
    <location>
        <begin position="147"/>
        <end position="162"/>
    </location>
</feature>
<evidence type="ECO:0000256" key="1">
    <source>
        <dbReference type="ARBA" id="ARBA00000900"/>
    </source>
</evidence>
<accession>A0A6P3VM26</accession>
<keyword evidence="9 10" id="KW-0862">Zinc</keyword>
<comment type="pathway">
    <text evidence="2">Protein modification; protein ubiquitination.</text>
</comment>
<evidence type="ECO:0000259" key="13">
    <source>
        <dbReference type="PROSITE" id="PS50103"/>
    </source>
</evidence>
<feature type="domain" description="C3H1-type" evidence="13">
    <location>
        <begin position="304"/>
        <end position="332"/>
    </location>
</feature>
<proteinExistence type="predicted"/>
<dbReference type="InterPro" id="IPR045072">
    <property type="entry name" value="MKRN-like"/>
</dbReference>
<dbReference type="Gene3D" id="3.30.40.10">
    <property type="entry name" value="Zinc/RING finger domain, C3HC4 (zinc finger)"/>
    <property type="match status" value="1"/>
</dbReference>
<keyword evidence="4" id="KW-0808">Transferase</keyword>
<dbReference type="InterPro" id="IPR013083">
    <property type="entry name" value="Znf_RING/FYVE/PHD"/>
</dbReference>
<dbReference type="CTD" id="559882"/>
<evidence type="ECO:0000256" key="4">
    <source>
        <dbReference type="ARBA" id="ARBA00022679"/>
    </source>
</evidence>
<dbReference type="GeneID" id="105893674"/>
<dbReference type="GO" id="GO:0061630">
    <property type="term" value="F:ubiquitin protein ligase activity"/>
    <property type="evidence" value="ECO:0007669"/>
    <property type="project" value="UniProtKB-EC"/>
</dbReference>
<evidence type="ECO:0000313" key="15">
    <source>
        <dbReference type="RefSeq" id="XP_012675581.2"/>
    </source>
</evidence>
<evidence type="ECO:0000256" key="9">
    <source>
        <dbReference type="ARBA" id="ARBA00022833"/>
    </source>
</evidence>
<dbReference type="GO" id="GO:0008270">
    <property type="term" value="F:zinc ion binding"/>
    <property type="evidence" value="ECO:0007669"/>
    <property type="project" value="UniProtKB-KW"/>
</dbReference>
<evidence type="ECO:0000256" key="5">
    <source>
        <dbReference type="ARBA" id="ARBA00022723"/>
    </source>
</evidence>
<feature type="domain" description="C3H1-type" evidence="13">
    <location>
        <begin position="17"/>
        <end position="41"/>
    </location>
</feature>
<gene>
    <name evidence="15" type="primary">mkrn4</name>
</gene>
<dbReference type="Gene3D" id="3.30.1370.210">
    <property type="match status" value="1"/>
</dbReference>
<evidence type="ECO:0000256" key="7">
    <source>
        <dbReference type="ARBA" id="ARBA00022771"/>
    </source>
</evidence>
<evidence type="ECO:0000259" key="12">
    <source>
        <dbReference type="PROSITE" id="PS50089"/>
    </source>
</evidence>
<evidence type="ECO:0000256" key="11">
    <source>
        <dbReference type="SAM" id="MobiDB-lite"/>
    </source>
</evidence>
<dbReference type="PROSITE" id="PS50089">
    <property type="entry name" value="ZF_RING_2"/>
    <property type="match status" value="1"/>
</dbReference>
<dbReference type="OrthoDB" id="250836at2759"/>
<keyword evidence="8" id="KW-0833">Ubl conjugation pathway</keyword>
<feature type="zinc finger region" description="C3H1-type" evidence="10">
    <location>
        <begin position="304"/>
        <end position="332"/>
    </location>
</feature>
<feature type="region of interest" description="Disordered" evidence="11">
    <location>
        <begin position="73"/>
        <end position="99"/>
    </location>
</feature>
<dbReference type="InterPro" id="IPR001841">
    <property type="entry name" value="Znf_RING"/>
</dbReference>
<dbReference type="EC" id="2.3.2.27" evidence="3"/>
<keyword evidence="7 10" id="KW-0863">Zinc-finger</keyword>
<dbReference type="InterPro" id="IPR017907">
    <property type="entry name" value="Znf_RING_CS"/>
</dbReference>
<keyword evidence="5 10" id="KW-0479">Metal-binding</keyword>
<dbReference type="FunFam" id="3.30.40.10:FF:000117">
    <property type="entry name" value="Probable E3 ubiquitin-protein ligase makorin-1"/>
    <property type="match status" value="1"/>
</dbReference>
<keyword evidence="14" id="KW-1185">Reference proteome</keyword>
<dbReference type="PANTHER" id="PTHR11224:SF39">
    <property type="entry name" value="RING-TYPE E3 UBIQUITIN TRANSFERASE"/>
    <property type="match status" value="1"/>
</dbReference>
<dbReference type="InterPro" id="IPR036855">
    <property type="entry name" value="Znf_CCCH_sf"/>
</dbReference>
<feature type="zinc finger region" description="C3H1-type" evidence="10">
    <location>
        <begin position="43"/>
        <end position="70"/>
    </location>
</feature>
<dbReference type="SMART" id="SM00184">
    <property type="entry name" value="RING"/>
    <property type="match status" value="1"/>
</dbReference>
<evidence type="ECO:0000256" key="8">
    <source>
        <dbReference type="ARBA" id="ARBA00022786"/>
    </source>
</evidence>
<dbReference type="InterPro" id="IPR000571">
    <property type="entry name" value="Znf_CCCH"/>
</dbReference>
<dbReference type="Proteomes" id="UP000515152">
    <property type="component" value="Chromosome 4"/>
</dbReference>
<evidence type="ECO:0000313" key="14">
    <source>
        <dbReference type="Proteomes" id="UP000515152"/>
    </source>
</evidence>
<dbReference type="PROSITE" id="PS50103">
    <property type="entry name" value="ZF_C3H1"/>
    <property type="match status" value="3"/>
</dbReference>
<evidence type="ECO:0000256" key="10">
    <source>
        <dbReference type="PROSITE-ProRule" id="PRU00723"/>
    </source>
</evidence>
<dbReference type="PANTHER" id="PTHR11224">
    <property type="entry name" value="MAKORIN-RELATED"/>
    <property type="match status" value="1"/>
</dbReference>
<dbReference type="SUPFAM" id="SSF90229">
    <property type="entry name" value="CCCH zinc finger"/>
    <property type="match status" value="1"/>
</dbReference>
<feature type="zinc finger region" description="C3H1-type" evidence="10">
    <location>
        <begin position="17"/>
        <end position="41"/>
    </location>
</feature>
<feature type="domain" description="C3H1-type" evidence="13">
    <location>
        <begin position="43"/>
        <end position="70"/>
    </location>
</feature>
<organism evidence="14 15">
    <name type="scientific">Clupea harengus</name>
    <name type="common">Atlantic herring</name>
    <dbReference type="NCBI Taxonomy" id="7950"/>
    <lineage>
        <taxon>Eukaryota</taxon>
        <taxon>Metazoa</taxon>
        <taxon>Chordata</taxon>
        <taxon>Craniata</taxon>
        <taxon>Vertebrata</taxon>
        <taxon>Euteleostomi</taxon>
        <taxon>Actinopterygii</taxon>
        <taxon>Neopterygii</taxon>
        <taxon>Teleostei</taxon>
        <taxon>Clupei</taxon>
        <taxon>Clupeiformes</taxon>
        <taxon>Clupeoidei</taxon>
        <taxon>Clupeidae</taxon>
        <taxon>Clupea</taxon>
    </lineage>
</organism>
<dbReference type="SMART" id="SM00356">
    <property type="entry name" value="ZnF_C3H1"/>
    <property type="match status" value="3"/>
</dbReference>
<dbReference type="KEGG" id="char:105893674"/>
<evidence type="ECO:0000256" key="6">
    <source>
        <dbReference type="ARBA" id="ARBA00022737"/>
    </source>
</evidence>
<evidence type="ECO:0000256" key="3">
    <source>
        <dbReference type="ARBA" id="ARBA00012483"/>
    </source>
</evidence>
<feature type="region of interest" description="Disordered" evidence="11">
    <location>
        <begin position="143"/>
        <end position="213"/>
    </location>
</feature>
<dbReference type="Pfam" id="PF18044">
    <property type="entry name" value="zf-CCCH_4"/>
    <property type="match status" value="2"/>
</dbReference>
<dbReference type="AlphaFoldDB" id="A0A6P3VM26"/>
<dbReference type="GO" id="GO:0000209">
    <property type="term" value="P:protein polyubiquitination"/>
    <property type="evidence" value="ECO:0007669"/>
    <property type="project" value="InterPro"/>
</dbReference>
<dbReference type="UniPathway" id="UPA00143"/>
<feature type="domain" description="RING-type" evidence="12">
    <location>
        <begin position="221"/>
        <end position="275"/>
    </location>
</feature>
<dbReference type="SUPFAM" id="SSF57850">
    <property type="entry name" value="RING/U-box"/>
    <property type="match status" value="1"/>
</dbReference>
<keyword evidence="6" id="KW-0677">Repeat</keyword>
<evidence type="ECO:0000256" key="2">
    <source>
        <dbReference type="ARBA" id="ARBA00004906"/>
    </source>
</evidence>
<dbReference type="PROSITE" id="PS00518">
    <property type="entry name" value="ZF_RING_1"/>
    <property type="match status" value="1"/>
</dbReference>
<dbReference type="RefSeq" id="XP_012675581.2">
    <property type="nucleotide sequence ID" value="XM_012820127.3"/>
</dbReference>
<comment type="catalytic activity">
    <reaction evidence="1">
        <text>S-ubiquitinyl-[E2 ubiquitin-conjugating enzyme]-L-cysteine + [acceptor protein]-L-lysine = [E2 ubiquitin-conjugating enzyme]-L-cysteine + N(6)-ubiquitinyl-[acceptor protein]-L-lysine.</text>
        <dbReference type="EC" id="2.3.2.27"/>
    </reaction>
</comment>
<protein>
    <recommendedName>
        <fullName evidence="3">RING-type E3 ubiquitin transferase</fullName>
        <ecNumber evidence="3">2.3.2.27</ecNumber>
    </recommendedName>
</protein>
<reference evidence="15" key="1">
    <citation type="submission" date="2025-08" db="UniProtKB">
        <authorList>
            <consortium name="RefSeq"/>
        </authorList>
    </citation>
    <scope>IDENTIFICATION</scope>
</reference>
<sequence length="399" mass="45927">MDRYRMPYRPPKKRTFNARTEICRQFMSGSCRYGQNCHYLHHSPPTQICWYFQKGDCWFGDRCRYVHIPAPDTSESRRGSAPAVLSPARGEQTFPARRGSEPWVVGSQRLYGQGRRGSEPLVTNTATLERSFEHLTTRIAEEEDGYTETTPPHNQQVDSSYCSDAVHASAANSQPLDRGISAASVDAQEPSDGANHAGAAAFTPRRPEEPSAYEQSKDVVCGICMDKVYEKRDAQSRRFGILPNCCHAFCIECIVTWRKTKEFQEEVIKACPQCRVKSSYYIPYRYWVKNGKPKEDLIASFKERSSKLKCRFFSRDGCCPFQSECIYHHEGPAGRPRRRTPRRTVEDFEDGFQIMDYIIALTLVGAHYDTDDDDDESNYYYYDDDFLDSLFWDTDDFDL</sequence>
<name>A0A6P3VM26_CLUHA</name>
<dbReference type="InterPro" id="IPR041367">
    <property type="entry name" value="Znf-CCCH_4"/>
</dbReference>
<dbReference type="Gene3D" id="4.10.1000.10">
    <property type="entry name" value="Zinc finger, CCCH-type"/>
    <property type="match status" value="1"/>
</dbReference>